<keyword evidence="8" id="KW-0061">Asparagine biosynthesis</keyword>
<evidence type="ECO:0000256" key="5">
    <source>
        <dbReference type="ARBA" id="ARBA00022840"/>
    </source>
</evidence>
<evidence type="ECO:0000256" key="3">
    <source>
        <dbReference type="ARBA" id="ARBA00012737"/>
    </source>
</evidence>
<dbReference type="PANTHER" id="PTHR43284:SF1">
    <property type="entry name" value="ASPARAGINE SYNTHETASE"/>
    <property type="match status" value="1"/>
</dbReference>
<reference evidence="14" key="3">
    <citation type="journal article" date="2016" name="Genome Announc.">
        <title>Revised genome sequence of the purple photosynthetic bacterium Blastochloris viridis.</title>
        <authorList>
            <person name="Liu L.N."/>
            <person name="Faulkner M."/>
            <person name="Liu X."/>
            <person name="Huang F."/>
            <person name="Darby A.C."/>
            <person name="Hall N."/>
        </authorList>
    </citation>
    <scope>NUCLEOTIDE SEQUENCE [LARGE SCALE GENOMIC DNA]</scope>
    <source>
        <strain evidence="14">ATCC 19567 / DSM 133 / F</strain>
    </source>
</reference>
<dbReference type="GO" id="GO:0004066">
    <property type="term" value="F:asparagine synthase (glutamine-hydrolyzing) activity"/>
    <property type="evidence" value="ECO:0007669"/>
    <property type="project" value="UniProtKB-EC"/>
</dbReference>
<evidence type="ECO:0000256" key="9">
    <source>
        <dbReference type="PIRSR" id="PIRSR001589-2"/>
    </source>
</evidence>
<evidence type="ECO:0000313" key="14">
    <source>
        <dbReference type="Proteomes" id="UP000065734"/>
    </source>
</evidence>
<dbReference type="RefSeq" id="WP_055036611.1">
    <property type="nucleotide sequence ID" value="NZ_AP014854.2"/>
</dbReference>
<keyword evidence="5 9" id="KW-0067">ATP-binding</keyword>
<evidence type="ECO:0000256" key="10">
    <source>
        <dbReference type="PIRSR" id="PIRSR001589-3"/>
    </source>
</evidence>
<keyword evidence="13" id="KW-0436">Ligase</keyword>
<dbReference type="Gene3D" id="3.40.50.620">
    <property type="entry name" value="HUPs"/>
    <property type="match status" value="2"/>
</dbReference>
<sequence>MCGFAGFHGHPDTAAPPAVLLGSMIRTIAHRGPDALGLHVGDSVGLAHARLSIIDLAGGAQPMADGDGELWVSFNGEIFNYVELRAELIARGHRFRTASDTEVILEAYRAFGPACVARFNGDFSFALWDGRQRRLLLARDRAGVRPLFYATRGGCLYFGSEIKSLLAVPGMTAAIDPIALDQTLTFWFPLAPRTIFKDISELPPGHILLAEGERVRVEPYWRLSFPDAHDPGGLDRRDPRDIADELRALLFDATRIRLRADVPVGAYLSGGLDSSIITAIMKRLAPDRLRTYSLAFEDAEFDERVFQLAMAEALGTDHHTVLATEADIARCFPDIVAHVEQPLVRTGPAPLFLLAKFVRAQGLKVVLTGEGADEVFAGYDIFKEAKLRRFCAAQPGSKRRLLLLQRLYPYLPRLKTQSQSYREAFFVGGSDDLADPLFSLLPRTRMTQGAKAFYTAELRDRLAGYDALADLRERLPADFPRWHPLSQAQYLEMAFLLPGYILSSQSDRVAMAHAVESRFPFLDPRLIDFAGRLPPQLKLRVLREKHILREATRDLVPAMIADRPKQPYRAPEGRAFVGPAAPPYVTDMLAPATLAKVGLFAPAAVDKLVRKCTGGRLVSARDNLALTAILSTQLLAQRFVRRTSASAEPPQAA</sequence>
<dbReference type="Pfam" id="PF00733">
    <property type="entry name" value="Asn_synthase"/>
    <property type="match status" value="1"/>
</dbReference>
<dbReference type="InterPro" id="IPR014729">
    <property type="entry name" value="Rossmann-like_a/b/a_fold"/>
</dbReference>
<dbReference type="Proteomes" id="UP000065734">
    <property type="component" value="Chromosome I"/>
</dbReference>
<dbReference type="AlphaFoldDB" id="A0A0H5B765"/>
<keyword evidence="4 9" id="KW-0547">Nucleotide-binding</keyword>
<comment type="catalytic activity">
    <reaction evidence="7">
        <text>L-aspartate + L-glutamine + ATP + H2O = L-asparagine + L-glutamate + AMP + diphosphate + H(+)</text>
        <dbReference type="Rhea" id="RHEA:12228"/>
        <dbReference type="ChEBI" id="CHEBI:15377"/>
        <dbReference type="ChEBI" id="CHEBI:15378"/>
        <dbReference type="ChEBI" id="CHEBI:29985"/>
        <dbReference type="ChEBI" id="CHEBI:29991"/>
        <dbReference type="ChEBI" id="CHEBI:30616"/>
        <dbReference type="ChEBI" id="CHEBI:33019"/>
        <dbReference type="ChEBI" id="CHEBI:58048"/>
        <dbReference type="ChEBI" id="CHEBI:58359"/>
        <dbReference type="ChEBI" id="CHEBI:456215"/>
        <dbReference type="EC" id="6.3.5.4"/>
    </reaction>
</comment>
<dbReference type="SUPFAM" id="SSF56235">
    <property type="entry name" value="N-terminal nucleophile aminohydrolases (Ntn hydrolases)"/>
    <property type="match status" value="1"/>
</dbReference>
<dbReference type="InterPro" id="IPR051786">
    <property type="entry name" value="ASN_synthetase/amidase"/>
</dbReference>
<name>A0A0H5B765_BLAVI</name>
<dbReference type="KEGG" id="bvr:BVIR_911"/>
<dbReference type="Pfam" id="PF13537">
    <property type="entry name" value="GATase_7"/>
    <property type="match status" value="1"/>
</dbReference>
<feature type="site" description="Important for beta-aspartyl-AMP intermediate formation" evidence="10">
    <location>
        <position position="370"/>
    </location>
</feature>
<evidence type="ECO:0000256" key="7">
    <source>
        <dbReference type="ARBA" id="ARBA00048741"/>
    </source>
</evidence>
<feature type="binding site" evidence="9">
    <location>
        <position position="100"/>
    </location>
    <ligand>
        <name>L-glutamine</name>
        <dbReference type="ChEBI" id="CHEBI:58359"/>
    </ligand>
</feature>
<feature type="active site" description="For GATase activity" evidence="8">
    <location>
        <position position="2"/>
    </location>
</feature>
<feature type="domain" description="Glutamine amidotransferase type-2" evidence="11">
    <location>
        <begin position="2"/>
        <end position="213"/>
    </location>
</feature>
<reference evidence="12" key="1">
    <citation type="journal article" date="2015" name="Genome Announc.">
        <title>Complete Genome Sequence of the Bacteriochlorophyll b-Producing Photosynthetic Bacterium Blastochloris viridis.</title>
        <authorList>
            <person name="Tsukatani Y."/>
            <person name="Hirose Y."/>
            <person name="Harada J."/>
            <person name="Misawa N."/>
            <person name="Mori K."/>
            <person name="Inoue K."/>
            <person name="Tamiaki H."/>
        </authorList>
    </citation>
    <scope>NUCLEOTIDE SEQUENCE [LARGE SCALE GENOMIC DNA]</scope>
    <source>
        <strain evidence="12">DSM 133</strain>
    </source>
</reference>
<evidence type="ECO:0000256" key="1">
    <source>
        <dbReference type="ARBA" id="ARBA00005187"/>
    </source>
</evidence>
<evidence type="ECO:0000256" key="4">
    <source>
        <dbReference type="ARBA" id="ARBA00022741"/>
    </source>
</evidence>
<keyword evidence="8" id="KW-0028">Amino-acid biosynthesis</keyword>
<gene>
    <name evidence="13" type="primary">asnB_3</name>
    <name evidence="12" type="ORF">BV133_409</name>
    <name evidence="13" type="ORF">BVIRIDIS_03560</name>
</gene>
<keyword evidence="6 8" id="KW-0315">Glutamine amidotransferase</keyword>
<dbReference type="GO" id="GO:0005829">
    <property type="term" value="C:cytosol"/>
    <property type="evidence" value="ECO:0007669"/>
    <property type="project" value="TreeGrafter"/>
</dbReference>
<accession>A0A0H5B765</accession>
<evidence type="ECO:0000313" key="12">
    <source>
        <dbReference type="EMBL" id="BAR98002.1"/>
    </source>
</evidence>
<evidence type="ECO:0000256" key="6">
    <source>
        <dbReference type="ARBA" id="ARBA00022962"/>
    </source>
</evidence>
<dbReference type="InterPro" id="IPR001962">
    <property type="entry name" value="Asn_synthase"/>
</dbReference>
<dbReference type="SUPFAM" id="SSF52402">
    <property type="entry name" value="Adenine nucleotide alpha hydrolases-like"/>
    <property type="match status" value="1"/>
</dbReference>
<keyword evidence="14" id="KW-1185">Reference proteome</keyword>
<dbReference type="OrthoDB" id="9763290at2"/>
<dbReference type="PANTHER" id="PTHR43284">
    <property type="entry name" value="ASPARAGINE SYNTHETASE (GLUTAMINE-HYDROLYZING)"/>
    <property type="match status" value="1"/>
</dbReference>
<dbReference type="GO" id="GO:0006529">
    <property type="term" value="P:asparagine biosynthetic process"/>
    <property type="evidence" value="ECO:0007669"/>
    <property type="project" value="UniProtKB-KW"/>
</dbReference>
<dbReference type="InterPro" id="IPR033738">
    <property type="entry name" value="AsnB_N"/>
</dbReference>
<dbReference type="PROSITE" id="PS51278">
    <property type="entry name" value="GATASE_TYPE_2"/>
    <property type="match status" value="1"/>
</dbReference>
<proteinExistence type="inferred from homology"/>
<comment type="pathway">
    <text evidence="1">Amino-acid biosynthesis; L-asparagine biosynthesis; L-asparagine from L-aspartate (L-Gln route): step 1/1.</text>
</comment>
<dbReference type="InterPro" id="IPR017932">
    <property type="entry name" value="GATase_2_dom"/>
</dbReference>
<dbReference type="EC" id="6.3.5.4" evidence="3"/>
<dbReference type="EMBL" id="AP014854">
    <property type="protein sequence ID" value="BAR98002.1"/>
    <property type="molecule type" value="Genomic_DNA"/>
</dbReference>
<dbReference type="GO" id="GO:0005524">
    <property type="term" value="F:ATP binding"/>
    <property type="evidence" value="ECO:0007669"/>
    <property type="project" value="UniProtKB-KW"/>
</dbReference>
<dbReference type="EMBL" id="LN907867">
    <property type="protein sequence ID" value="CUU41366.1"/>
    <property type="molecule type" value="Genomic_DNA"/>
</dbReference>
<dbReference type="InterPro" id="IPR029055">
    <property type="entry name" value="Ntn_hydrolases_N"/>
</dbReference>
<dbReference type="NCBIfam" id="TIGR01536">
    <property type="entry name" value="asn_synth_AEB"/>
    <property type="match status" value="1"/>
</dbReference>
<comment type="similarity">
    <text evidence="2">Belongs to the asparagine synthetase family.</text>
</comment>
<dbReference type="CDD" id="cd00712">
    <property type="entry name" value="AsnB"/>
    <property type="match status" value="1"/>
</dbReference>
<dbReference type="Gene3D" id="3.60.20.10">
    <property type="entry name" value="Glutamine Phosphoribosylpyrophosphate, subunit 1, domain 1"/>
    <property type="match status" value="1"/>
</dbReference>
<organism evidence="13 14">
    <name type="scientific">Blastochloris viridis</name>
    <name type="common">Rhodopseudomonas viridis</name>
    <dbReference type="NCBI Taxonomy" id="1079"/>
    <lineage>
        <taxon>Bacteria</taxon>
        <taxon>Pseudomonadati</taxon>
        <taxon>Pseudomonadota</taxon>
        <taxon>Alphaproteobacteria</taxon>
        <taxon>Hyphomicrobiales</taxon>
        <taxon>Blastochloridaceae</taxon>
        <taxon>Blastochloris</taxon>
    </lineage>
</organism>
<evidence type="ECO:0000256" key="2">
    <source>
        <dbReference type="ARBA" id="ARBA00005752"/>
    </source>
</evidence>
<evidence type="ECO:0000259" key="11">
    <source>
        <dbReference type="PROSITE" id="PS51278"/>
    </source>
</evidence>
<evidence type="ECO:0000256" key="8">
    <source>
        <dbReference type="PIRSR" id="PIRSR001589-1"/>
    </source>
</evidence>
<dbReference type="CDD" id="cd01991">
    <property type="entry name" value="Asn_synthase_B_C"/>
    <property type="match status" value="1"/>
</dbReference>
<evidence type="ECO:0000313" key="13">
    <source>
        <dbReference type="EMBL" id="CUU41366.1"/>
    </source>
</evidence>
<dbReference type="PIRSF" id="PIRSF001589">
    <property type="entry name" value="Asn_synthetase_glu-h"/>
    <property type="match status" value="1"/>
</dbReference>
<dbReference type="InterPro" id="IPR006426">
    <property type="entry name" value="Asn_synth_AEB"/>
</dbReference>
<reference evidence="13" key="2">
    <citation type="submission" date="2015-11" db="EMBL/GenBank/DDBJ databases">
        <authorList>
            <person name="Zhang Y."/>
            <person name="Guo Z."/>
        </authorList>
    </citation>
    <scope>NUCLEOTIDE SEQUENCE</scope>
    <source>
        <strain evidence="13">1</strain>
    </source>
</reference>
<protein>
    <recommendedName>
        <fullName evidence="3">asparagine synthase (glutamine-hydrolyzing)</fullName>
        <ecNumber evidence="3">6.3.5.4</ecNumber>
    </recommendedName>
</protein>
<dbReference type="PATRIC" id="fig|1079.6.peg.945"/>
<dbReference type="STRING" id="1079.BVIR_911"/>